<evidence type="ECO:0000256" key="1">
    <source>
        <dbReference type="ARBA" id="ARBA00014426"/>
    </source>
</evidence>
<sequence>MNLEKKDVLHVARLAGLALTHEEAERMTGEIASILGYVEALGTVVVAEAVTASPDTGGRPPARDLSAPFSRVGEALALAPDSGGGFFRVPRILEEGR</sequence>
<accession>C6HUX2</accession>
<keyword evidence="2" id="KW-0808">Transferase</keyword>
<proteinExistence type="predicted"/>
<dbReference type="SUPFAM" id="SSF141000">
    <property type="entry name" value="Glu-tRNAGln amidotransferase C subunit"/>
    <property type="match status" value="1"/>
</dbReference>
<keyword evidence="3" id="KW-1185">Reference proteome</keyword>
<dbReference type="EMBL" id="GG693859">
    <property type="protein sequence ID" value="EES53583.1"/>
    <property type="molecule type" value="Genomic_DNA"/>
</dbReference>
<organism evidence="2 3">
    <name type="scientific">Leptospirillum ferrodiazotrophum</name>
    <dbReference type="NCBI Taxonomy" id="412449"/>
    <lineage>
        <taxon>Bacteria</taxon>
        <taxon>Pseudomonadati</taxon>
        <taxon>Nitrospirota</taxon>
        <taxon>Nitrospiria</taxon>
        <taxon>Nitrospirales</taxon>
        <taxon>Nitrospiraceae</taxon>
        <taxon>Leptospirillum</taxon>
    </lineage>
</organism>
<evidence type="ECO:0000313" key="2">
    <source>
        <dbReference type="EMBL" id="EES53583.1"/>
    </source>
</evidence>
<evidence type="ECO:0000313" key="3">
    <source>
        <dbReference type="Proteomes" id="UP000009374"/>
    </source>
</evidence>
<dbReference type="NCBIfam" id="TIGR00135">
    <property type="entry name" value="gatC"/>
    <property type="match status" value="1"/>
</dbReference>
<dbReference type="Pfam" id="PF02686">
    <property type="entry name" value="GatC"/>
    <property type="match status" value="1"/>
</dbReference>
<reference evidence="2 3" key="1">
    <citation type="journal article" date="2009" name="Appl. Environ. Microbiol.">
        <title>Community genomic and proteomic analyses of chemoautotrophic iron-oxidizing "Leptospirillum rubarum" (Group II) and "Leptospirillum ferrodiazotrophum" (Group III) bacteria in acid mine drainage biofilms.</title>
        <authorList>
            <person name="Goltsman D.S."/>
            <person name="Denef V.J."/>
            <person name="Singer S.W."/>
            <person name="VerBerkmoes N.C."/>
            <person name="Lefsrud M."/>
            <person name="Mueller R.S."/>
            <person name="Dick G.J."/>
            <person name="Sun C.L."/>
            <person name="Wheeler K.E."/>
            <person name="Zemla A."/>
            <person name="Baker B.J."/>
            <person name="Hauser L."/>
            <person name="Land M."/>
            <person name="Shah M.B."/>
            <person name="Thelen M.P."/>
            <person name="Hettich R.L."/>
            <person name="Banfield J.F."/>
        </authorList>
    </citation>
    <scope>NUCLEOTIDE SEQUENCE [LARGE SCALE GENOMIC DNA]</scope>
</reference>
<dbReference type="InterPro" id="IPR003837">
    <property type="entry name" value="GatC"/>
</dbReference>
<dbReference type="Gene3D" id="1.10.20.60">
    <property type="entry name" value="Glu-tRNAGln amidotransferase C subunit, N-terminal domain"/>
    <property type="match status" value="1"/>
</dbReference>
<gene>
    <name evidence="2" type="ORF">UBAL3_74420040</name>
</gene>
<dbReference type="GO" id="GO:0006450">
    <property type="term" value="P:regulation of translational fidelity"/>
    <property type="evidence" value="ECO:0007669"/>
    <property type="project" value="InterPro"/>
</dbReference>
<dbReference type="GO" id="GO:0016740">
    <property type="term" value="F:transferase activity"/>
    <property type="evidence" value="ECO:0007669"/>
    <property type="project" value="UniProtKB-KW"/>
</dbReference>
<protein>
    <recommendedName>
        <fullName evidence="1">Glutamyl-tRNA(Gln) amidotransferase subunit C</fullName>
    </recommendedName>
</protein>
<dbReference type="Proteomes" id="UP000009374">
    <property type="component" value="Unassembled WGS sequence"/>
</dbReference>
<dbReference type="InterPro" id="IPR036113">
    <property type="entry name" value="Asp/Glu-ADT_sf_sub_c"/>
</dbReference>
<dbReference type="AlphaFoldDB" id="C6HUX2"/>
<name>C6HUX2_9BACT</name>